<feature type="compositionally biased region" description="Acidic residues" evidence="3">
    <location>
        <begin position="203"/>
        <end position="212"/>
    </location>
</feature>
<dbReference type="SUPFAM" id="SSF109604">
    <property type="entry name" value="HD-domain/PDEase-like"/>
    <property type="match status" value="1"/>
</dbReference>
<protein>
    <recommendedName>
        <fullName evidence="5">PDEase domain-containing protein</fullName>
    </recommendedName>
</protein>
<keyword evidence="7" id="KW-1185">Reference proteome</keyword>
<dbReference type="InterPro" id="IPR036971">
    <property type="entry name" value="PDEase_catalytic_dom_sf"/>
</dbReference>
<feature type="transmembrane region" description="Helical" evidence="4">
    <location>
        <begin position="18"/>
        <end position="37"/>
    </location>
</feature>
<feature type="region of interest" description="Disordered" evidence="3">
    <location>
        <begin position="201"/>
        <end position="269"/>
    </location>
</feature>
<dbReference type="Proteomes" id="UP000654075">
    <property type="component" value="Unassembled WGS sequence"/>
</dbReference>
<dbReference type="GO" id="GO:0007165">
    <property type="term" value="P:signal transduction"/>
    <property type="evidence" value="ECO:0007669"/>
    <property type="project" value="InterPro"/>
</dbReference>
<organism evidence="6 7">
    <name type="scientific">Polarella glacialis</name>
    <name type="common">Dinoflagellate</name>
    <dbReference type="NCBI Taxonomy" id="89957"/>
    <lineage>
        <taxon>Eukaryota</taxon>
        <taxon>Sar</taxon>
        <taxon>Alveolata</taxon>
        <taxon>Dinophyceae</taxon>
        <taxon>Suessiales</taxon>
        <taxon>Suessiaceae</taxon>
        <taxon>Polarella</taxon>
    </lineage>
</organism>
<feature type="domain" description="PDEase" evidence="5">
    <location>
        <begin position="264"/>
        <end position="637"/>
    </location>
</feature>
<dbReference type="GO" id="GO:0046872">
    <property type="term" value="F:metal ion binding"/>
    <property type="evidence" value="ECO:0007669"/>
    <property type="project" value="UniProtKB-KW"/>
</dbReference>
<evidence type="ECO:0000256" key="2">
    <source>
        <dbReference type="ARBA" id="ARBA00022801"/>
    </source>
</evidence>
<dbReference type="Gene3D" id="1.10.1300.10">
    <property type="entry name" value="3'5'-cyclic nucleotide phosphodiesterase, catalytic domain"/>
    <property type="match status" value="1"/>
</dbReference>
<dbReference type="AlphaFoldDB" id="A0A813FXL1"/>
<evidence type="ECO:0000259" key="5">
    <source>
        <dbReference type="PROSITE" id="PS51845"/>
    </source>
</evidence>
<accession>A0A813FXL1</accession>
<sequence>MAPAIPGLEARKLQGRKWLTWFGAMAALFSAAVASLIRYADQISVMEAAVQPASMTFLVFMGSLVSACIGSMWFFIRALKSSTDDLSKMSPFKITDENPAGEEIVEYLESNFDSNKGTSADSPKKSRRSRKGSSMMQNEARRRTTSAPVAATRSVERKKTVVDLIELDLLRDRDRKMQRRAKRGATTGHIQFNFELRQRLGSEAEEQEEDTDSSSQEEASGQDEDKDKDREGSEEAPRSRRPSSCRSESSRKMSRSFVIPTQQELHDTTSQLQDLANKLPQWDFDMFEVQDVSHTPLVFIGFICLDTHLNLPDCTIDKPKLLNFLHDVEGSYRKVPYHNSLHGASVARSMYSFCMNGLAFSREYMELALILAGLTHDVHHPGVTPGFLSKAFEQNADSNSLVAPLEGADLELACKYNDTSILENMHCAVTFDLLRREGNQFLSPDVTSKIRKPLIRAILGTDMAKHAETMTRLVALTENMKQHETRGTPSWYWPATPPANCDEKQRMEWEFCMQEEFVMEVFLHAADIGNPTLPMDQWKRWNCYVNTEFQAQGDMERELFGCLISPPAGFDRNASAAAVHNFTKGFMLYLVQPFWEQLGELTRVRAEHCVARGVDLSICLGNLHENLELWDQNIPVEDQEEDKLQ</sequence>
<dbReference type="Pfam" id="PF00233">
    <property type="entry name" value="PDEase_I"/>
    <property type="match status" value="1"/>
</dbReference>
<keyword evidence="1" id="KW-0479">Metal-binding</keyword>
<dbReference type="InterPro" id="IPR002073">
    <property type="entry name" value="PDEase_catalytic_dom"/>
</dbReference>
<keyword evidence="4" id="KW-1133">Transmembrane helix</keyword>
<comment type="caution">
    <text evidence="6">The sequence shown here is derived from an EMBL/GenBank/DDBJ whole genome shotgun (WGS) entry which is preliminary data.</text>
</comment>
<name>A0A813FXL1_POLGL</name>
<keyword evidence="4" id="KW-0812">Transmembrane</keyword>
<evidence type="ECO:0000256" key="4">
    <source>
        <dbReference type="SAM" id="Phobius"/>
    </source>
</evidence>
<dbReference type="PROSITE" id="PS51845">
    <property type="entry name" value="PDEASE_I_2"/>
    <property type="match status" value="1"/>
</dbReference>
<evidence type="ECO:0000256" key="3">
    <source>
        <dbReference type="SAM" id="MobiDB-lite"/>
    </source>
</evidence>
<evidence type="ECO:0000313" key="6">
    <source>
        <dbReference type="EMBL" id="CAE8617060.1"/>
    </source>
</evidence>
<keyword evidence="2" id="KW-0378">Hydrolase</keyword>
<dbReference type="OrthoDB" id="546632at2759"/>
<dbReference type="GO" id="GO:0004114">
    <property type="term" value="F:3',5'-cyclic-nucleotide phosphodiesterase activity"/>
    <property type="evidence" value="ECO:0007669"/>
    <property type="project" value="InterPro"/>
</dbReference>
<evidence type="ECO:0000256" key="1">
    <source>
        <dbReference type="ARBA" id="ARBA00022723"/>
    </source>
</evidence>
<feature type="transmembrane region" description="Helical" evidence="4">
    <location>
        <begin position="57"/>
        <end position="79"/>
    </location>
</feature>
<feature type="compositionally biased region" description="Polar residues" evidence="3">
    <location>
        <begin position="259"/>
        <end position="269"/>
    </location>
</feature>
<keyword evidence="4" id="KW-0472">Membrane</keyword>
<proteinExistence type="predicted"/>
<reference evidence="6" key="1">
    <citation type="submission" date="2021-02" db="EMBL/GenBank/DDBJ databases">
        <authorList>
            <person name="Dougan E. K."/>
            <person name="Rhodes N."/>
            <person name="Thang M."/>
            <person name="Chan C."/>
        </authorList>
    </citation>
    <scope>NUCLEOTIDE SEQUENCE</scope>
</reference>
<dbReference type="PANTHER" id="PTHR11347">
    <property type="entry name" value="CYCLIC NUCLEOTIDE PHOSPHODIESTERASE"/>
    <property type="match status" value="1"/>
</dbReference>
<feature type="region of interest" description="Disordered" evidence="3">
    <location>
        <begin position="113"/>
        <end position="155"/>
    </location>
</feature>
<gene>
    <name evidence="6" type="ORF">PGLA1383_LOCUS34727</name>
</gene>
<dbReference type="EMBL" id="CAJNNV010026049">
    <property type="protein sequence ID" value="CAE8617060.1"/>
    <property type="molecule type" value="Genomic_DNA"/>
</dbReference>
<feature type="compositionally biased region" description="Basic and acidic residues" evidence="3">
    <location>
        <begin position="223"/>
        <end position="238"/>
    </location>
</feature>
<evidence type="ECO:0000313" key="7">
    <source>
        <dbReference type="Proteomes" id="UP000654075"/>
    </source>
</evidence>